<dbReference type="Proteomes" id="UP000030752">
    <property type="component" value="Unassembled WGS sequence"/>
</dbReference>
<evidence type="ECO:0000259" key="7">
    <source>
        <dbReference type="PROSITE" id="PS50991"/>
    </source>
</evidence>
<dbReference type="SUPFAM" id="SSF52096">
    <property type="entry name" value="ClpP/crotonase"/>
    <property type="match status" value="1"/>
</dbReference>
<protein>
    <recommendedName>
        <fullName evidence="3">hydroxymethylglutaryl-CoA lyase</fullName>
        <ecNumber evidence="3">4.1.3.4</ecNumber>
    </recommendedName>
</protein>
<dbReference type="GO" id="GO:0046872">
    <property type="term" value="F:metal ion binding"/>
    <property type="evidence" value="ECO:0007669"/>
    <property type="project" value="UniProtKB-KW"/>
</dbReference>
<sequence>MAARGYQMKCSIVRRVLAQHRGLATASGPAVRILEVGPRDGLQNIKTSVPTATKIDMINRLAGTGLKDIEATSFVSPKWVPQLADGAQVMEAIMPLANTGLRLPVLTPNLRGLENAAKANAKEAVVFASATEAFSRKNQNCSVDEALNHAETVAKAAREQGLAVRGVISCIFSDPYSGPTNPESVLYVAQRFLDMGCHEVGLGDTLGVGTSTDTERLLEFLLRKIPAEFLAGHFHDTYGQAVANVVKAYDMGLRSFDSSIAGLGGCPYAKGAKGNVATEDIVYTFEQSGISTGIDLKKLAAVGDWISKQLGIPNNSRAGAALHAMAQDMPLNNAPVTKPVHSPGSKRQWQKIEKTEGFSVQRSGSAVKVTLTRPNNGNAMTTSMVDELTSLFRGYAKDRSIFHIILAAEGKFFCTGMDLTGDSRDDKDTYFKKIVDMFEAVDKAPQTTIAAIQGGCFGGGTGLGFACDIRLATSQAKWQLTEIRLGLSPAIISKYLAREWGLPFLREAMLTGREVSPAQLQRIGAVHGVADDAAGLETMLDEYLDKLDKCAPHSASVCKELMNVAWTDPDGQRQDSVIHRKFQDMMLPGSEGEYGIRQFQKKIKDIDWSAFWKEKAKL</sequence>
<dbReference type="InterPro" id="IPR013785">
    <property type="entry name" value="Aldolase_TIM"/>
</dbReference>
<keyword evidence="4" id="KW-0479">Metal-binding</keyword>
<dbReference type="PROSITE" id="PS50991">
    <property type="entry name" value="PYR_CT"/>
    <property type="match status" value="1"/>
</dbReference>
<evidence type="ECO:0000313" key="9">
    <source>
        <dbReference type="Proteomes" id="UP000030752"/>
    </source>
</evidence>
<dbReference type="HOGENOM" id="CLU_022138_4_1_1"/>
<dbReference type="RefSeq" id="XP_008719671.1">
    <property type="nucleotide sequence ID" value="XM_008721449.1"/>
</dbReference>
<evidence type="ECO:0000256" key="4">
    <source>
        <dbReference type="ARBA" id="ARBA00022723"/>
    </source>
</evidence>
<evidence type="ECO:0000256" key="3">
    <source>
        <dbReference type="ARBA" id="ARBA00012910"/>
    </source>
</evidence>
<dbReference type="GO" id="GO:0046951">
    <property type="term" value="P:ketone body biosynthetic process"/>
    <property type="evidence" value="ECO:0007669"/>
    <property type="project" value="TreeGrafter"/>
</dbReference>
<dbReference type="Gene3D" id="3.90.226.10">
    <property type="entry name" value="2-enoyl-CoA Hydratase, Chain A, domain 1"/>
    <property type="match status" value="1"/>
</dbReference>
<keyword evidence="9" id="KW-1185">Reference proteome</keyword>
<dbReference type="CDD" id="cd07938">
    <property type="entry name" value="DRE_TIM_HMGL"/>
    <property type="match status" value="1"/>
</dbReference>
<name>W2RM05_CYPE1</name>
<dbReference type="GO" id="GO:0004419">
    <property type="term" value="F:hydroxymethylglutaryl-CoA lyase activity"/>
    <property type="evidence" value="ECO:0007669"/>
    <property type="project" value="UniProtKB-EC"/>
</dbReference>
<dbReference type="Pfam" id="PF00378">
    <property type="entry name" value="ECH_1"/>
    <property type="match status" value="1"/>
</dbReference>
<dbReference type="EC" id="4.1.3.4" evidence="3"/>
<evidence type="ECO:0000256" key="6">
    <source>
        <dbReference type="ARBA" id="ARBA00049877"/>
    </source>
</evidence>
<dbReference type="InterPro" id="IPR001753">
    <property type="entry name" value="Enoyl-CoA_hydra/iso"/>
</dbReference>
<proteinExistence type="inferred from homology"/>
<dbReference type="NCBIfam" id="NF004283">
    <property type="entry name" value="PRK05692.1"/>
    <property type="match status" value="1"/>
</dbReference>
<dbReference type="InParanoid" id="W2RM05"/>
<organism evidence="8 9">
    <name type="scientific">Cyphellophora europaea (strain CBS 101466)</name>
    <name type="common">Phialophora europaea</name>
    <dbReference type="NCBI Taxonomy" id="1220924"/>
    <lineage>
        <taxon>Eukaryota</taxon>
        <taxon>Fungi</taxon>
        <taxon>Dikarya</taxon>
        <taxon>Ascomycota</taxon>
        <taxon>Pezizomycotina</taxon>
        <taxon>Eurotiomycetes</taxon>
        <taxon>Chaetothyriomycetidae</taxon>
        <taxon>Chaetothyriales</taxon>
        <taxon>Cyphellophoraceae</taxon>
        <taxon>Cyphellophora</taxon>
    </lineage>
</organism>
<evidence type="ECO:0000256" key="2">
    <source>
        <dbReference type="ARBA" id="ARBA00009405"/>
    </source>
</evidence>
<dbReference type="eggNOG" id="KOG1681">
    <property type="taxonomic scope" value="Eukaryota"/>
</dbReference>
<dbReference type="EMBL" id="KB822723">
    <property type="protein sequence ID" value="ETN37502.1"/>
    <property type="molecule type" value="Genomic_DNA"/>
</dbReference>
<dbReference type="eggNOG" id="KOG2368">
    <property type="taxonomic scope" value="Eukaryota"/>
</dbReference>
<comment type="pathway">
    <text evidence="1">Metabolic intermediate metabolism; (S)-3-hydroxy-3-methylglutaryl-CoA degradation; acetoacetate from (S)-3-hydroxy-3-methylglutaryl-CoA: step 1/1.</text>
</comment>
<evidence type="ECO:0000313" key="8">
    <source>
        <dbReference type="EMBL" id="ETN37502.1"/>
    </source>
</evidence>
<dbReference type="Pfam" id="PF00682">
    <property type="entry name" value="HMGL-like"/>
    <property type="match status" value="1"/>
</dbReference>
<dbReference type="GO" id="GO:0006552">
    <property type="term" value="P:L-leucine catabolic process"/>
    <property type="evidence" value="ECO:0007669"/>
    <property type="project" value="TreeGrafter"/>
</dbReference>
<comment type="similarity">
    <text evidence="2">Belongs to the HMG-CoA lyase family.</text>
</comment>
<keyword evidence="5" id="KW-0456">Lyase</keyword>
<reference evidence="8 9" key="1">
    <citation type="submission" date="2013-03" db="EMBL/GenBank/DDBJ databases">
        <title>The Genome Sequence of Phialophora europaea CBS 101466.</title>
        <authorList>
            <consortium name="The Broad Institute Genomics Platform"/>
            <person name="Cuomo C."/>
            <person name="de Hoog S."/>
            <person name="Gorbushina A."/>
            <person name="Walker B."/>
            <person name="Young S.K."/>
            <person name="Zeng Q."/>
            <person name="Gargeya S."/>
            <person name="Fitzgerald M."/>
            <person name="Haas B."/>
            <person name="Abouelleil A."/>
            <person name="Allen A.W."/>
            <person name="Alvarado L."/>
            <person name="Arachchi H.M."/>
            <person name="Berlin A.M."/>
            <person name="Chapman S.B."/>
            <person name="Gainer-Dewar J."/>
            <person name="Goldberg J."/>
            <person name="Griggs A."/>
            <person name="Gujja S."/>
            <person name="Hansen M."/>
            <person name="Howarth C."/>
            <person name="Imamovic A."/>
            <person name="Ireland A."/>
            <person name="Larimer J."/>
            <person name="McCowan C."/>
            <person name="Murphy C."/>
            <person name="Pearson M."/>
            <person name="Poon T.W."/>
            <person name="Priest M."/>
            <person name="Roberts A."/>
            <person name="Saif S."/>
            <person name="Shea T."/>
            <person name="Sisk P."/>
            <person name="Sykes S."/>
            <person name="Wortman J."/>
            <person name="Nusbaum C."/>
            <person name="Birren B."/>
        </authorList>
    </citation>
    <scope>NUCLEOTIDE SEQUENCE [LARGE SCALE GENOMIC DNA]</scope>
    <source>
        <strain evidence="8 9">CBS 101466</strain>
    </source>
</reference>
<evidence type="ECO:0000256" key="5">
    <source>
        <dbReference type="ARBA" id="ARBA00023239"/>
    </source>
</evidence>
<gene>
    <name evidence="8" type="ORF">HMPREF1541_07124</name>
</gene>
<dbReference type="InterPro" id="IPR043594">
    <property type="entry name" value="HMGL"/>
</dbReference>
<dbReference type="UniPathway" id="UPA00896">
    <property type="reaction ID" value="UER00863"/>
</dbReference>
<dbReference type="SUPFAM" id="SSF51569">
    <property type="entry name" value="Aldolase"/>
    <property type="match status" value="1"/>
</dbReference>
<feature type="domain" description="Pyruvate carboxyltransferase" evidence="7">
    <location>
        <begin position="31"/>
        <end position="300"/>
    </location>
</feature>
<dbReference type="STRING" id="1220924.W2RM05"/>
<dbReference type="PANTHER" id="PTHR42738">
    <property type="entry name" value="HYDROXYMETHYLGLUTARYL-COA LYASE"/>
    <property type="match status" value="1"/>
</dbReference>
<dbReference type="FunFam" id="3.20.20.70:FF:000201">
    <property type="entry name" value="Hydroxymethylglutaryl-CoA lyase"/>
    <property type="match status" value="1"/>
</dbReference>
<comment type="catalytic activity">
    <reaction evidence="6">
        <text>(3S)-3-hydroxy-3-methylglutaryl-CoA = acetoacetate + acetyl-CoA</text>
        <dbReference type="Rhea" id="RHEA:24404"/>
        <dbReference type="ChEBI" id="CHEBI:13705"/>
        <dbReference type="ChEBI" id="CHEBI:43074"/>
        <dbReference type="ChEBI" id="CHEBI:57288"/>
        <dbReference type="EC" id="4.1.3.4"/>
    </reaction>
</comment>
<dbReference type="AlphaFoldDB" id="W2RM05"/>
<dbReference type="VEuPathDB" id="FungiDB:HMPREF1541_07124"/>
<accession>W2RM05</accession>
<dbReference type="PANTHER" id="PTHR42738:SF17">
    <property type="entry name" value="HYDROXYMETHYLGLUTARYL-COA LYASE"/>
    <property type="match status" value="1"/>
</dbReference>
<dbReference type="Gene3D" id="3.20.20.70">
    <property type="entry name" value="Aldolase class I"/>
    <property type="match status" value="1"/>
</dbReference>
<dbReference type="InterPro" id="IPR000891">
    <property type="entry name" value="PYR_CT"/>
</dbReference>
<dbReference type="CDD" id="cd06558">
    <property type="entry name" value="crotonase-like"/>
    <property type="match status" value="1"/>
</dbReference>
<dbReference type="InterPro" id="IPR029045">
    <property type="entry name" value="ClpP/crotonase-like_dom_sf"/>
</dbReference>
<dbReference type="GeneID" id="19974463"/>
<dbReference type="OrthoDB" id="10253869at2759"/>
<evidence type="ECO:0000256" key="1">
    <source>
        <dbReference type="ARBA" id="ARBA00005143"/>
    </source>
</evidence>